<dbReference type="SUPFAM" id="SSF53383">
    <property type="entry name" value="PLP-dependent transferases"/>
    <property type="match status" value="1"/>
</dbReference>
<protein>
    <submittedName>
        <fullName evidence="1">GntR family transcriptional regulator</fullName>
    </submittedName>
</protein>
<evidence type="ECO:0000313" key="1">
    <source>
        <dbReference type="EMBL" id="EKN41014.1"/>
    </source>
</evidence>
<dbReference type="EMBL" id="AMXI01000970">
    <property type="protein sequence ID" value="EKN41014.1"/>
    <property type="molecule type" value="Genomic_DNA"/>
</dbReference>
<accession>M1ZVH2</accession>
<dbReference type="AlphaFoldDB" id="M1ZVH2"/>
<dbReference type="Proteomes" id="UP000011944">
    <property type="component" value="Unassembled WGS sequence"/>
</dbReference>
<dbReference type="Gene3D" id="3.90.1150.10">
    <property type="entry name" value="Aspartate Aminotransferase, domain 1"/>
    <property type="match status" value="1"/>
</dbReference>
<dbReference type="InterPro" id="IPR015422">
    <property type="entry name" value="PyrdxlP-dep_Trfase_small"/>
</dbReference>
<comment type="caution">
    <text evidence="1">The sequence shown here is derived from an EMBL/GenBank/DDBJ whole genome shotgun (WGS) entry which is preliminary data.</text>
</comment>
<reference evidence="1 2" key="1">
    <citation type="submission" date="2012-10" db="EMBL/GenBank/DDBJ databases">
        <authorList>
            <person name="Strain E.A."/>
            <person name="Brown E."/>
            <person name="Allard M.W."/>
            <person name="Gonzalez-Escalona N."/>
            <person name="Timme R."/>
        </authorList>
    </citation>
    <scope>NUCLEOTIDE SEQUENCE [LARGE SCALE GENOMIC DNA]</scope>
    <source>
        <strain evidence="1 2">CFSAN001627</strain>
    </source>
</reference>
<organism evidence="1 2">
    <name type="scientific">Clostridium botulinum CFSAN001627</name>
    <dbReference type="NCBI Taxonomy" id="1232189"/>
    <lineage>
        <taxon>Bacteria</taxon>
        <taxon>Bacillati</taxon>
        <taxon>Bacillota</taxon>
        <taxon>Clostridia</taxon>
        <taxon>Eubacteriales</taxon>
        <taxon>Clostridiaceae</taxon>
        <taxon>Clostridium</taxon>
    </lineage>
</organism>
<proteinExistence type="predicted"/>
<gene>
    <name evidence="1" type="ORF">CFSAN001627_15873</name>
</gene>
<dbReference type="InterPro" id="IPR015424">
    <property type="entry name" value="PyrdxlP-dep_Trfase"/>
</dbReference>
<sequence length="85" mass="9508">MGGPNIWITLPSWLSTENLIFKSQNNNIAFLAGSTCYSNEPEFNHIQISFSSLDTEQLKKGIIILSKAVSSFINKKHDINDIPII</sequence>
<evidence type="ECO:0000313" key="2">
    <source>
        <dbReference type="Proteomes" id="UP000011944"/>
    </source>
</evidence>
<name>M1ZVH2_CLOBO</name>
<dbReference type="PATRIC" id="fig|1232189.3.peg.2494"/>
<reference evidence="1 2" key="2">
    <citation type="submission" date="2013-03" db="EMBL/GenBank/DDBJ databases">
        <title>Diversity in Clostridium botulinum.</title>
        <authorList>
            <person name="Timme R.E."/>
            <person name="Allard M."/>
            <person name="Luo Y."/>
            <person name="Strain E."/>
            <person name="Gonzalez-Escalona N."/>
            <person name="Brown E."/>
        </authorList>
    </citation>
    <scope>NUCLEOTIDE SEQUENCE [LARGE SCALE GENOMIC DNA]</scope>
    <source>
        <strain evidence="1 2">CFSAN001627</strain>
    </source>
</reference>